<proteinExistence type="inferred from homology"/>
<reference evidence="4" key="1">
    <citation type="submission" date="2019-10" db="EMBL/GenBank/DDBJ databases">
        <authorList>
            <person name="Ashton P.M."/>
            <person name="Dallman T."/>
            <person name="Nair S."/>
            <person name="De Pinna E."/>
            <person name="Peters T."/>
            <person name="Grant K."/>
        </authorList>
    </citation>
    <scope>NUCLEOTIDE SEQUENCE</scope>
    <source>
        <strain evidence="4">817361</strain>
    </source>
</reference>
<comment type="caution">
    <text evidence="4">The sequence shown here is derived from an EMBL/GenBank/DDBJ whole genome shotgun (WGS) entry which is preliminary data.</text>
</comment>
<evidence type="ECO:0000256" key="1">
    <source>
        <dbReference type="ARBA" id="ARBA00008909"/>
    </source>
</evidence>
<sequence>MLSKERISAIRAKVNRAQSSTNKKSATLSSVSENGSRITERKKESFNVANSFIIRGKIEENETLTKRGERSLNCAQQRYIVVVNGKAHTVFTHRCRSRHCANCQRIRAFVWQKRFEEILPRLGQEHKNAKYLFVTFTVKNPKLKNLHTVLLCMTRAFAKMFRRDAFKKHFAGCIRSTEITRGFSGSDEAHPHFHALVVALPSYFKDENFKDTSVWAENWGECLKEEYEKAGLEYNEEDYVNGLPRIDVRKAKYDTGKKKKNGEKILKDITSKNIMETGEKIINYVLKYTVKGDDLLRGGRADEWFYEFDKQIKGIRVIASTGTVKKLLAEQETEKFDYYKEQAKIEELLKEDENFKADKAVFSKQNENYDYYLENKKDRYQYIIEAIEAKAYNYQCYYKALLSDHLLAFRSGIDGIIENFRKINKTKTREDFEILEAAEQELVKIQCERIERLRFICDALVRVGLYKKMSDFVYINIHTNEKTVIVKNNIVDILKAAEQKLLTDFNQSFMRLESAKTQDVFNAIVENVNEKSALIKLVRNEILAAGAYAYDADNLEYIDLETNERLEVIATIE</sequence>
<comment type="similarity">
    <text evidence="1">Belongs to the Gram-positive plasmids replication protein type 1 family.</text>
</comment>
<evidence type="ECO:0000256" key="2">
    <source>
        <dbReference type="ARBA" id="ARBA00022705"/>
    </source>
</evidence>
<accession>A0A627YE90</accession>
<dbReference type="EMBL" id="AALTDJ010000037">
    <property type="protein sequence ID" value="EDD1176098.1"/>
    <property type="molecule type" value="Genomic_DNA"/>
</dbReference>
<evidence type="ECO:0000256" key="3">
    <source>
        <dbReference type="SAM" id="MobiDB-lite"/>
    </source>
</evidence>
<evidence type="ECO:0000313" key="4">
    <source>
        <dbReference type="EMBL" id="EDD1176098.1"/>
    </source>
</evidence>
<dbReference type="Pfam" id="PF01446">
    <property type="entry name" value="Rep_1"/>
    <property type="match status" value="1"/>
</dbReference>
<name>A0A627YE90_SALET</name>
<feature type="region of interest" description="Disordered" evidence="3">
    <location>
        <begin position="14"/>
        <end position="34"/>
    </location>
</feature>
<dbReference type="InterPro" id="IPR000989">
    <property type="entry name" value="Rep"/>
</dbReference>
<keyword evidence="2" id="KW-0235">DNA replication</keyword>
<dbReference type="AlphaFoldDB" id="A0A627YE90"/>
<protein>
    <submittedName>
        <fullName evidence="4">Uncharacterized protein</fullName>
    </submittedName>
</protein>
<feature type="compositionally biased region" description="Polar residues" evidence="3">
    <location>
        <begin position="16"/>
        <end position="34"/>
    </location>
</feature>
<dbReference type="GO" id="GO:0003677">
    <property type="term" value="F:DNA binding"/>
    <property type="evidence" value="ECO:0007669"/>
    <property type="project" value="InterPro"/>
</dbReference>
<gene>
    <name evidence="4" type="ORF">GAW88_22640</name>
</gene>
<organism evidence="4">
    <name type="scientific">Salmonella enterica I</name>
    <dbReference type="NCBI Taxonomy" id="59201"/>
    <lineage>
        <taxon>Bacteria</taxon>
        <taxon>Pseudomonadati</taxon>
        <taxon>Pseudomonadota</taxon>
        <taxon>Gammaproteobacteria</taxon>
        <taxon>Enterobacterales</taxon>
        <taxon>Enterobacteriaceae</taxon>
        <taxon>Salmonella</taxon>
    </lineage>
</organism>
<dbReference type="GO" id="GO:0006260">
    <property type="term" value="P:DNA replication"/>
    <property type="evidence" value="ECO:0007669"/>
    <property type="project" value="UniProtKB-KW"/>
</dbReference>